<keyword evidence="2" id="KW-0472">Membrane</keyword>
<proteinExistence type="predicted"/>
<comment type="caution">
    <text evidence="3">The sequence shown here is derived from an EMBL/GenBank/DDBJ whole genome shotgun (WGS) entry which is preliminary data.</text>
</comment>
<dbReference type="InterPro" id="IPR013945">
    <property type="entry name" value="Pkr1"/>
</dbReference>
<dbReference type="EMBL" id="JACAZH010000011">
    <property type="protein sequence ID" value="KAF7355131.1"/>
    <property type="molecule type" value="Genomic_DNA"/>
</dbReference>
<keyword evidence="2" id="KW-0812">Transmembrane</keyword>
<evidence type="ECO:0000256" key="2">
    <source>
        <dbReference type="SAM" id="Phobius"/>
    </source>
</evidence>
<name>A0A8H6YB27_9AGAR</name>
<accession>A0A8H6YB27</accession>
<gene>
    <name evidence="3" type="ORF">MSAN_01428700</name>
</gene>
<dbReference type="Pfam" id="PF08636">
    <property type="entry name" value="Pkr1"/>
    <property type="match status" value="1"/>
</dbReference>
<protein>
    <submittedName>
        <fullName evidence="3">Uncharacterized protein</fullName>
    </submittedName>
</protein>
<dbReference type="AlphaFoldDB" id="A0A8H6YB27"/>
<feature type="region of interest" description="Disordered" evidence="1">
    <location>
        <begin position="77"/>
        <end position="100"/>
    </location>
</feature>
<reference evidence="3" key="1">
    <citation type="submission" date="2020-05" db="EMBL/GenBank/DDBJ databases">
        <title>Mycena genomes resolve the evolution of fungal bioluminescence.</title>
        <authorList>
            <person name="Tsai I.J."/>
        </authorList>
    </citation>
    <scope>NUCLEOTIDE SEQUENCE</scope>
    <source>
        <strain evidence="3">160909Yilan</strain>
    </source>
</reference>
<dbReference type="GO" id="GO:0070072">
    <property type="term" value="P:vacuolar proton-transporting V-type ATPase complex assembly"/>
    <property type="evidence" value="ECO:0007669"/>
    <property type="project" value="InterPro"/>
</dbReference>
<sequence length="100" mass="10723">MAEAAADSGDFFSNILKPGSSLHPKFLLALDITFTALFLILVALAFLTAGNIHLFALIAIELALWASVKWVVNELKNSPIPPEAEPTQGDSKADESKKNS</sequence>
<organism evidence="3 4">
    <name type="scientific">Mycena sanguinolenta</name>
    <dbReference type="NCBI Taxonomy" id="230812"/>
    <lineage>
        <taxon>Eukaryota</taxon>
        <taxon>Fungi</taxon>
        <taxon>Dikarya</taxon>
        <taxon>Basidiomycota</taxon>
        <taxon>Agaricomycotina</taxon>
        <taxon>Agaricomycetes</taxon>
        <taxon>Agaricomycetidae</taxon>
        <taxon>Agaricales</taxon>
        <taxon>Marasmiineae</taxon>
        <taxon>Mycenaceae</taxon>
        <taxon>Mycena</taxon>
    </lineage>
</organism>
<dbReference type="PANTHER" id="PTHR28251">
    <property type="entry name" value="V-TYPE ATPASE ASSEMBLY FACTOR PKR1"/>
    <property type="match status" value="1"/>
</dbReference>
<keyword evidence="4" id="KW-1185">Reference proteome</keyword>
<evidence type="ECO:0000313" key="4">
    <source>
        <dbReference type="Proteomes" id="UP000623467"/>
    </source>
</evidence>
<dbReference type="OrthoDB" id="9626941at2759"/>
<keyword evidence="2" id="KW-1133">Transmembrane helix</keyword>
<evidence type="ECO:0000313" key="3">
    <source>
        <dbReference type="EMBL" id="KAF7355131.1"/>
    </source>
</evidence>
<feature type="compositionally biased region" description="Basic and acidic residues" evidence="1">
    <location>
        <begin position="91"/>
        <end position="100"/>
    </location>
</feature>
<dbReference type="Proteomes" id="UP000623467">
    <property type="component" value="Unassembled WGS sequence"/>
</dbReference>
<evidence type="ECO:0000256" key="1">
    <source>
        <dbReference type="SAM" id="MobiDB-lite"/>
    </source>
</evidence>
<dbReference type="PANTHER" id="PTHR28251:SF1">
    <property type="entry name" value="V-TYPE ATPASE ASSEMBLY FACTOR PKR1"/>
    <property type="match status" value="1"/>
</dbReference>
<feature type="transmembrane region" description="Helical" evidence="2">
    <location>
        <begin position="26"/>
        <end position="46"/>
    </location>
</feature>
<dbReference type="GO" id="GO:0005789">
    <property type="term" value="C:endoplasmic reticulum membrane"/>
    <property type="evidence" value="ECO:0007669"/>
    <property type="project" value="TreeGrafter"/>
</dbReference>